<dbReference type="Pfam" id="PF03799">
    <property type="entry name" value="FtsQ_DivIB_C"/>
    <property type="match status" value="1"/>
</dbReference>
<dbReference type="Pfam" id="PF08478">
    <property type="entry name" value="POTRA_1"/>
    <property type="match status" value="1"/>
</dbReference>
<feature type="compositionally biased region" description="Polar residues" evidence="8">
    <location>
        <begin position="1"/>
        <end position="17"/>
    </location>
</feature>
<keyword evidence="12" id="KW-1185">Reference proteome</keyword>
<keyword evidence="4 9" id="KW-0812">Transmembrane</keyword>
<proteinExistence type="predicted"/>
<evidence type="ECO:0000313" key="12">
    <source>
        <dbReference type="Proteomes" id="UP000245634"/>
    </source>
</evidence>
<comment type="subcellular location">
    <subcellularLocation>
        <location evidence="1">Membrane</location>
    </subcellularLocation>
</comment>
<evidence type="ECO:0000256" key="8">
    <source>
        <dbReference type="SAM" id="MobiDB-lite"/>
    </source>
</evidence>
<evidence type="ECO:0000256" key="5">
    <source>
        <dbReference type="ARBA" id="ARBA00022989"/>
    </source>
</evidence>
<evidence type="ECO:0000313" key="11">
    <source>
        <dbReference type="EMBL" id="PWK11635.1"/>
    </source>
</evidence>
<dbReference type="PANTHER" id="PTHR37820">
    <property type="entry name" value="CELL DIVISION PROTEIN DIVIB"/>
    <property type="match status" value="1"/>
</dbReference>
<evidence type="ECO:0000256" key="9">
    <source>
        <dbReference type="SAM" id="Phobius"/>
    </source>
</evidence>
<evidence type="ECO:0000256" key="2">
    <source>
        <dbReference type="ARBA" id="ARBA00022475"/>
    </source>
</evidence>
<feature type="transmembrane region" description="Helical" evidence="9">
    <location>
        <begin position="29"/>
        <end position="46"/>
    </location>
</feature>
<evidence type="ECO:0000256" key="4">
    <source>
        <dbReference type="ARBA" id="ARBA00022692"/>
    </source>
</evidence>
<dbReference type="InterPro" id="IPR005548">
    <property type="entry name" value="Cell_div_FtsQ/DivIB_C"/>
</dbReference>
<evidence type="ECO:0000259" key="10">
    <source>
        <dbReference type="PROSITE" id="PS51779"/>
    </source>
</evidence>
<dbReference type="OrthoDB" id="1819027at2"/>
<dbReference type="EMBL" id="QGGL01000010">
    <property type="protein sequence ID" value="PWK11635.1"/>
    <property type="molecule type" value="Genomic_DNA"/>
</dbReference>
<dbReference type="GO" id="GO:0005886">
    <property type="term" value="C:plasma membrane"/>
    <property type="evidence" value="ECO:0007669"/>
    <property type="project" value="TreeGrafter"/>
</dbReference>
<keyword evidence="3 11" id="KW-0132">Cell division</keyword>
<dbReference type="InterPro" id="IPR034746">
    <property type="entry name" value="POTRA"/>
</dbReference>
<keyword evidence="2" id="KW-1003">Cell membrane</keyword>
<dbReference type="RefSeq" id="WP_109689761.1">
    <property type="nucleotide sequence ID" value="NZ_QGGL01000010.1"/>
</dbReference>
<dbReference type="InterPro" id="IPR050487">
    <property type="entry name" value="FtsQ_DivIB"/>
</dbReference>
<dbReference type="GO" id="GO:0051301">
    <property type="term" value="P:cell division"/>
    <property type="evidence" value="ECO:0007669"/>
    <property type="project" value="UniProtKB-KW"/>
</dbReference>
<accession>A0A316D967</accession>
<keyword evidence="5 9" id="KW-1133">Transmembrane helix</keyword>
<dbReference type="Gene3D" id="3.10.20.310">
    <property type="entry name" value="membrane protein fhac"/>
    <property type="match status" value="1"/>
</dbReference>
<evidence type="ECO:0000256" key="7">
    <source>
        <dbReference type="ARBA" id="ARBA00023306"/>
    </source>
</evidence>
<comment type="caution">
    <text evidence="11">The sequence shown here is derived from an EMBL/GenBank/DDBJ whole genome shotgun (WGS) entry which is preliminary data.</text>
</comment>
<sequence length="263" mass="29372">MHETPSTIAETYTAKTPEQTRKRRPNWKALLFVVVFFLLLLVAGFLQSPLSAVNTIDVKGNHEIRYDEIVRSSGINKGMSFWRISTSKSTEAILKTYPLVKTVDIQVSWTGNVVIAVVEKSVSGTLVTATGFHSILQDGTALNKTAKPADSMPLISMETLPAVKPGEVVNSEDIQALAKQIPEVDRTVLDQISEVHIPAKGPWQVFMRDKFEVRIPERQFADKMNSYQKFRNSLPANTPPGILNLLESNFLQEYKTKAKKEGE</sequence>
<gene>
    <name evidence="11" type="ORF">C7459_110164</name>
</gene>
<dbReference type="PROSITE" id="PS51779">
    <property type="entry name" value="POTRA"/>
    <property type="match status" value="1"/>
</dbReference>
<dbReference type="AlphaFoldDB" id="A0A316D967"/>
<evidence type="ECO:0000256" key="3">
    <source>
        <dbReference type="ARBA" id="ARBA00022618"/>
    </source>
</evidence>
<evidence type="ECO:0000256" key="6">
    <source>
        <dbReference type="ARBA" id="ARBA00023136"/>
    </source>
</evidence>
<protein>
    <submittedName>
        <fullName evidence="11">Cell division protein FtsQ</fullName>
    </submittedName>
</protein>
<dbReference type="PANTHER" id="PTHR37820:SF1">
    <property type="entry name" value="CELL DIVISION PROTEIN FTSQ"/>
    <property type="match status" value="1"/>
</dbReference>
<feature type="region of interest" description="Disordered" evidence="8">
    <location>
        <begin position="1"/>
        <end position="20"/>
    </location>
</feature>
<organism evidence="11 12">
    <name type="scientific">Tumebacillus permanentifrigoris</name>
    <dbReference type="NCBI Taxonomy" id="378543"/>
    <lineage>
        <taxon>Bacteria</taxon>
        <taxon>Bacillati</taxon>
        <taxon>Bacillota</taxon>
        <taxon>Bacilli</taxon>
        <taxon>Bacillales</taxon>
        <taxon>Alicyclobacillaceae</taxon>
        <taxon>Tumebacillus</taxon>
    </lineage>
</organism>
<dbReference type="Proteomes" id="UP000245634">
    <property type="component" value="Unassembled WGS sequence"/>
</dbReference>
<dbReference type="Gene3D" id="3.40.50.10960">
    <property type="match status" value="1"/>
</dbReference>
<evidence type="ECO:0000256" key="1">
    <source>
        <dbReference type="ARBA" id="ARBA00004370"/>
    </source>
</evidence>
<reference evidence="11 12" key="1">
    <citation type="submission" date="2018-05" db="EMBL/GenBank/DDBJ databases">
        <title>Genomic Encyclopedia of Type Strains, Phase IV (KMG-IV): sequencing the most valuable type-strain genomes for metagenomic binning, comparative biology and taxonomic classification.</title>
        <authorList>
            <person name="Goeker M."/>
        </authorList>
    </citation>
    <scope>NUCLEOTIDE SEQUENCE [LARGE SCALE GENOMIC DNA]</scope>
    <source>
        <strain evidence="11 12">DSM 18773</strain>
    </source>
</reference>
<name>A0A316D967_9BACL</name>
<dbReference type="InterPro" id="IPR013685">
    <property type="entry name" value="POTRA_FtsQ_type"/>
</dbReference>
<keyword evidence="7" id="KW-0131">Cell cycle</keyword>
<feature type="domain" description="POTRA" evidence="10">
    <location>
        <begin position="51"/>
        <end position="120"/>
    </location>
</feature>
<keyword evidence="6 9" id="KW-0472">Membrane</keyword>